<dbReference type="EMBL" id="JBBNAE010000004">
    <property type="protein sequence ID" value="KAK9130738.1"/>
    <property type="molecule type" value="Genomic_DNA"/>
</dbReference>
<reference evidence="1 2" key="1">
    <citation type="submission" date="2024-01" db="EMBL/GenBank/DDBJ databases">
        <title>Genome assemblies of Stephania.</title>
        <authorList>
            <person name="Yang L."/>
        </authorList>
    </citation>
    <scope>NUCLEOTIDE SEQUENCE [LARGE SCALE GENOMIC DNA]</scope>
    <source>
        <strain evidence="1">QJT</strain>
        <tissue evidence="1">Leaf</tissue>
    </source>
</reference>
<organism evidence="1 2">
    <name type="scientific">Stephania japonica</name>
    <dbReference type="NCBI Taxonomy" id="461633"/>
    <lineage>
        <taxon>Eukaryota</taxon>
        <taxon>Viridiplantae</taxon>
        <taxon>Streptophyta</taxon>
        <taxon>Embryophyta</taxon>
        <taxon>Tracheophyta</taxon>
        <taxon>Spermatophyta</taxon>
        <taxon>Magnoliopsida</taxon>
        <taxon>Ranunculales</taxon>
        <taxon>Menispermaceae</taxon>
        <taxon>Menispermoideae</taxon>
        <taxon>Cissampelideae</taxon>
        <taxon>Stephania</taxon>
    </lineage>
</organism>
<evidence type="ECO:0000313" key="1">
    <source>
        <dbReference type="EMBL" id="KAK9130738.1"/>
    </source>
</evidence>
<accession>A0AAP0JB50</accession>
<name>A0AAP0JB50_9MAGN</name>
<protein>
    <submittedName>
        <fullName evidence="1">Uncharacterized protein</fullName>
    </submittedName>
</protein>
<dbReference type="AlphaFoldDB" id="A0AAP0JB50"/>
<evidence type="ECO:0000313" key="2">
    <source>
        <dbReference type="Proteomes" id="UP001417504"/>
    </source>
</evidence>
<proteinExistence type="predicted"/>
<comment type="caution">
    <text evidence="1">The sequence shown here is derived from an EMBL/GenBank/DDBJ whole genome shotgun (WGS) entry which is preliminary data.</text>
</comment>
<keyword evidence="2" id="KW-1185">Reference proteome</keyword>
<dbReference type="Proteomes" id="UP001417504">
    <property type="component" value="Unassembled WGS sequence"/>
</dbReference>
<sequence>MERGRKRWFATLLLPQWRPDRGGGGLMASRRTPPTLIMIYKIIWWIPSIHFVDLDMTISGAFTSRCTPAEAEAMAIKEALRWVDRLGLTQFIFESDSLLTAETYQKMEGGHRRILGRKVLPLTWKPGGLETPKKMQMVNCHHQAAQVDAVKGTLGKMPTVPPKRKINQEKERKKGNFVQFSSDLLGPLLGIPTKEELGVFKSYFEAVVSTLKPAFLRHSKEYYNLSKTNFSSHLLGVERECCYSQVVISQHCEYKTYGESGQLAAQVDAVNDKCICHRIARVPPKTVSAGNGAGSRVVGKRKIQENSGKIERVEEIIRKLTSVSLGCWPCDNDVYRDMNRDHEYLLGNKVILRTLILDPLVDLEAYKSRHRLQWRSPSMVISMTAQFPTNWTLSSLSLCRALSQPLQPKLVIDRLNTKYEGLNSELARSIRETVYIESKRKRIEIRIRGECR</sequence>
<gene>
    <name evidence="1" type="ORF">Sjap_011225</name>
</gene>